<dbReference type="EMBL" id="LXTC01000003">
    <property type="protein sequence ID" value="OBA21699.1"/>
    <property type="molecule type" value="Genomic_DNA"/>
</dbReference>
<evidence type="ECO:0000313" key="3">
    <source>
        <dbReference type="EMBL" id="OBA21699.1"/>
    </source>
</evidence>
<dbReference type="GeneID" id="30030406"/>
<dbReference type="InterPro" id="IPR047574">
    <property type="entry name" value="AD"/>
</dbReference>
<dbReference type="InterPro" id="IPR019181">
    <property type="entry name" value="LSM12_ABD"/>
</dbReference>
<evidence type="ECO:0000259" key="2">
    <source>
        <dbReference type="PROSITE" id="PS52001"/>
    </source>
</evidence>
<proteinExistence type="predicted"/>
<gene>
    <name evidence="3" type="ORF">METBIDRAFT_41588</name>
</gene>
<dbReference type="STRING" id="869754.A0A1A0HC36"/>
<name>A0A1A0HC36_9ASCO</name>
<dbReference type="PROSITE" id="PS52001">
    <property type="entry name" value="AD"/>
    <property type="match status" value="1"/>
</dbReference>
<sequence length="210" mass="23192">IAMNSLDQVVNLKVRITNLLDESISGTIHAFSLKQRVLALKLTPTQAGKSTPSLQPVNDLYKIMNTSFIKSITVLPPFPKKHQRSLDQPAHVPKLNVAKLEEALNQMLSKANQTMPKHSPQPSPVPTGIKKSESPASKVYAKLLVKLGKENVQWQGNDSILLFKEVAVSKPYALSRISNSKRTQSSKYLEKAKTALREIWLADDNSTKGG</sequence>
<dbReference type="AlphaFoldDB" id="A0A1A0HC36"/>
<protein>
    <recommendedName>
        <fullName evidence="2">AD domain-containing protein</fullName>
    </recommendedName>
</protein>
<dbReference type="InterPro" id="IPR039683">
    <property type="entry name" value="Lsm12-like"/>
</dbReference>
<reference evidence="3 4" key="1">
    <citation type="submission" date="2016-05" db="EMBL/GenBank/DDBJ databases">
        <title>Comparative genomics of biotechnologically important yeasts.</title>
        <authorList>
            <consortium name="DOE Joint Genome Institute"/>
            <person name="Riley R."/>
            <person name="Haridas S."/>
            <person name="Wolfe K.H."/>
            <person name="Lopes M.R."/>
            <person name="Hittinger C.T."/>
            <person name="Goker M."/>
            <person name="Salamov A."/>
            <person name="Wisecaver J."/>
            <person name="Long T.M."/>
            <person name="Aerts A.L."/>
            <person name="Barry K."/>
            <person name="Choi C."/>
            <person name="Clum A."/>
            <person name="Coughlan A.Y."/>
            <person name="Deshpande S."/>
            <person name="Douglass A.P."/>
            <person name="Hanson S.J."/>
            <person name="Klenk H.-P."/>
            <person name="LaButti K."/>
            <person name="Lapidus A."/>
            <person name="Lindquist E."/>
            <person name="Lipzen A."/>
            <person name="Meier-kolthoff J.P."/>
            <person name="Ohm R.A."/>
            <person name="Otillar R.P."/>
            <person name="Pangilinan J."/>
            <person name="Peng Y."/>
            <person name="Rokas A."/>
            <person name="Rosa C.A."/>
            <person name="Scheuner C."/>
            <person name="Sibirny A.A."/>
            <person name="Slot J.C."/>
            <person name="Stielow J.B."/>
            <person name="Sun H."/>
            <person name="Kurtzman C.P."/>
            <person name="Blackwell M."/>
            <person name="Grigoriev I.V."/>
            <person name="Jeffries T.W."/>
        </authorList>
    </citation>
    <scope>NUCLEOTIDE SEQUENCE [LARGE SCALE GENOMIC DNA]</scope>
    <source>
        <strain evidence="3 4">NRRL YB-4993</strain>
    </source>
</reference>
<comment type="caution">
    <text evidence="3">The sequence shown here is derived from an EMBL/GenBank/DDBJ whole genome shotgun (WGS) entry which is preliminary data.</text>
</comment>
<dbReference type="OrthoDB" id="1057137at2759"/>
<accession>A0A1A0HC36</accession>
<dbReference type="PANTHER" id="PTHR13542">
    <property type="entry name" value="LSM12 HOMOLOG"/>
    <property type="match status" value="1"/>
</dbReference>
<evidence type="ECO:0000256" key="1">
    <source>
        <dbReference type="SAM" id="MobiDB-lite"/>
    </source>
</evidence>
<organism evidence="3 4">
    <name type="scientific">Metschnikowia bicuspidata var. bicuspidata NRRL YB-4993</name>
    <dbReference type="NCBI Taxonomy" id="869754"/>
    <lineage>
        <taxon>Eukaryota</taxon>
        <taxon>Fungi</taxon>
        <taxon>Dikarya</taxon>
        <taxon>Ascomycota</taxon>
        <taxon>Saccharomycotina</taxon>
        <taxon>Pichiomycetes</taxon>
        <taxon>Metschnikowiaceae</taxon>
        <taxon>Metschnikowia</taxon>
    </lineage>
</organism>
<feature type="domain" description="AD" evidence="2">
    <location>
        <begin position="93"/>
        <end position="204"/>
    </location>
</feature>
<dbReference type="Proteomes" id="UP000092555">
    <property type="component" value="Unassembled WGS sequence"/>
</dbReference>
<keyword evidence="4" id="KW-1185">Reference proteome</keyword>
<evidence type="ECO:0000313" key="4">
    <source>
        <dbReference type="Proteomes" id="UP000092555"/>
    </source>
</evidence>
<dbReference type="RefSeq" id="XP_018712209.1">
    <property type="nucleotide sequence ID" value="XM_018857430.1"/>
</dbReference>
<feature type="non-terminal residue" evidence="3">
    <location>
        <position position="1"/>
    </location>
</feature>
<dbReference type="Pfam" id="PF09793">
    <property type="entry name" value="AD"/>
    <property type="match status" value="1"/>
</dbReference>
<feature type="region of interest" description="Disordered" evidence="1">
    <location>
        <begin position="112"/>
        <end position="133"/>
    </location>
</feature>